<evidence type="ECO:0000256" key="6">
    <source>
        <dbReference type="SAM" id="MobiDB-lite"/>
    </source>
</evidence>
<dbReference type="SUPFAM" id="SSF56672">
    <property type="entry name" value="DNA/RNA polymerases"/>
    <property type="match status" value="1"/>
</dbReference>
<keyword evidence="2" id="KW-0548">Nucleotidyltransferase</keyword>
<dbReference type="Proteomes" id="UP001652628">
    <property type="component" value="Chromosome 2"/>
</dbReference>
<dbReference type="Pfam" id="PF00098">
    <property type="entry name" value="zf-CCHC"/>
    <property type="match status" value="2"/>
</dbReference>
<keyword evidence="4" id="KW-0378">Hydrolase</keyword>
<keyword evidence="1" id="KW-0808">Transferase</keyword>
<dbReference type="GeneID" id="139354418"/>
<evidence type="ECO:0000313" key="9">
    <source>
        <dbReference type="RefSeq" id="XP_070854750.1"/>
    </source>
</evidence>
<dbReference type="SUPFAM" id="SSF57756">
    <property type="entry name" value="Retrovirus zinc finger-like domains"/>
    <property type="match status" value="1"/>
</dbReference>
<sequence length="606" mass="69191">MRRLLDHYNLPADDIEDEESDYGDASSMHNPRPKSDEGRSSFTLRDIEDSLSQFNGSSQPSVHSWIQEFEDNAAAVQWNSLQMFIYSKQLLKGAAKIFVRSQPGISNWSTLKRALEAEFGSEVSAIEVHRTLKNRRKGPNEDYKEYLYSLMEIGKPVNLDDPSLIEYFIEGIPDSRANKSNLYQARTLQELKEQIKVYEKIRCSRPQLLNTPKSHYTNEDKKPDVIKQHAKKCFKCGNPSHFARECKQPIKCYRCEQLGHKASNCPGNRIAEKKEGKSANSMTNHISSSGKCIFKEISCNGVRFSALIDTGCDLCLIRDDVVEKLGNIELTNEKHCLLGICNSELNTLGSFATTVVVDNACLDLNFHVTSRNDIKYSAVIGNSVLKLVDLIFSENSVTFQQKGNHNILESFDGEKAVQSELHIFQEYPQMCLFAEGEDPEIDVAHLERPIAKTVRDLINNYKPEKKKDSPIQMKILLNDEYPVYERPRRISPADKTIIDNQVEKWLEEKIVQPSSSEYASPVVLVPKKDGSKRLCCDYRLLNAKIAKDHFPMPLIDDVIEKLQGNSLFTTLDLANGFFHGNSSFYMSLLEFRTHQPYFQDTFMRFY</sequence>
<dbReference type="RefSeq" id="XP_070854750.1">
    <property type="nucleotide sequence ID" value="XM_070998649.1"/>
</dbReference>
<accession>A0ABM4TXQ0</accession>
<dbReference type="PANTHER" id="PTHR37984:SF5">
    <property type="entry name" value="PROTEIN NYNRIN-LIKE"/>
    <property type="match status" value="1"/>
</dbReference>
<keyword evidence="5" id="KW-0863">Zinc-finger</keyword>
<dbReference type="CDD" id="cd00303">
    <property type="entry name" value="retropepsin_like"/>
    <property type="match status" value="1"/>
</dbReference>
<feature type="region of interest" description="Disordered" evidence="6">
    <location>
        <begin position="1"/>
        <end position="40"/>
    </location>
</feature>
<name>A0ABM4TXQ0_DROSZ</name>
<dbReference type="InterPro" id="IPR043502">
    <property type="entry name" value="DNA/RNA_pol_sf"/>
</dbReference>
<evidence type="ECO:0000256" key="3">
    <source>
        <dbReference type="ARBA" id="ARBA00022722"/>
    </source>
</evidence>
<dbReference type="Gene3D" id="4.10.60.10">
    <property type="entry name" value="Zinc finger, CCHC-type"/>
    <property type="match status" value="1"/>
</dbReference>
<organism evidence="8 9">
    <name type="scientific">Drosophila suzukii</name>
    <name type="common">Spotted-wing drosophila fruit fly</name>
    <dbReference type="NCBI Taxonomy" id="28584"/>
    <lineage>
        <taxon>Eukaryota</taxon>
        <taxon>Metazoa</taxon>
        <taxon>Ecdysozoa</taxon>
        <taxon>Arthropoda</taxon>
        <taxon>Hexapoda</taxon>
        <taxon>Insecta</taxon>
        <taxon>Pterygota</taxon>
        <taxon>Neoptera</taxon>
        <taxon>Endopterygota</taxon>
        <taxon>Diptera</taxon>
        <taxon>Brachycera</taxon>
        <taxon>Muscomorpha</taxon>
        <taxon>Ephydroidea</taxon>
        <taxon>Drosophilidae</taxon>
        <taxon>Drosophila</taxon>
        <taxon>Sophophora</taxon>
    </lineage>
</organism>
<protein>
    <recommendedName>
        <fullName evidence="7">CCHC-type domain-containing protein</fullName>
    </recommendedName>
</protein>
<evidence type="ECO:0000259" key="7">
    <source>
        <dbReference type="PROSITE" id="PS50158"/>
    </source>
</evidence>
<feature type="domain" description="CCHC-type" evidence="7">
    <location>
        <begin position="232"/>
        <end position="248"/>
    </location>
</feature>
<dbReference type="PANTHER" id="PTHR37984">
    <property type="entry name" value="PROTEIN CBG26694"/>
    <property type="match status" value="1"/>
</dbReference>
<evidence type="ECO:0000313" key="8">
    <source>
        <dbReference type="Proteomes" id="UP001652628"/>
    </source>
</evidence>
<keyword evidence="4" id="KW-0255">Endonuclease</keyword>
<feature type="domain" description="CCHC-type" evidence="7">
    <location>
        <begin position="251"/>
        <end position="266"/>
    </location>
</feature>
<keyword evidence="5" id="KW-0862">Zinc</keyword>
<keyword evidence="3" id="KW-0540">Nuclease</keyword>
<dbReference type="CDD" id="cd01647">
    <property type="entry name" value="RT_LTR"/>
    <property type="match status" value="1"/>
</dbReference>
<dbReference type="Gene3D" id="2.40.70.10">
    <property type="entry name" value="Acid Proteases"/>
    <property type="match status" value="1"/>
</dbReference>
<evidence type="ECO:0000256" key="2">
    <source>
        <dbReference type="ARBA" id="ARBA00022695"/>
    </source>
</evidence>
<dbReference type="InterPro" id="IPR036875">
    <property type="entry name" value="Znf_CCHC_sf"/>
</dbReference>
<evidence type="ECO:0000256" key="5">
    <source>
        <dbReference type="PROSITE-ProRule" id="PRU00047"/>
    </source>
</evidence>
<gene>
    <name evidence="9" type="primary">LOC139354418</name>
</gene>
<reference evidence="9" key="1">
    <citation type="submission" date="2025-08" db="UniProtKB">
        <authorList>
            <consortium name="RefSeq"/>
        </authorList>
    </citation>
    <scope>IDENTIFICATION</scope>
</reference>
<evidence type="ECO:0000256" key="4">
    <source>
        <dbReference type="ARBA" id="ARBA00022759"/>
    </source>
</evidence>
<dbReference type="InterPro" id="IPR021109">
    <property type="entry name" value="Peptidase_aspartic_dom_sf"/>
</dbReference>
<dbReference type="Gene3D" id="3.10.10.10">
    <property type="entry name" value="HIV Type 1 Reverse Transcriptase, subunit A, domain 1"/>
    <property type="match status" value="1"/>
</dbReference>
<feature type="compositionally biased region" description="Acidic residues" evidence="6">
    <location>
        <begin position="13"/>
        <end position="22"/>
    </location>
</feature>
<dbReference type="InterPro" id="IPR050951">
    <property type="entry name" value="Retrovirus_Pol_polyprotein"/>
</dbReference>
<keyword evidence="8" id="KW-1185">Reference proteome</keyword>
<dbReference type="InterPro" id="IPR001878">
    <property type="entry name" value="Znf_CCHC"/>
</dbReference>
<evidence type="ECO:0000256" key="1">
    <source>
        <dbReference type="ARBA" id="ARBA00022679"/>
    </source>
</evidence>
<dbReference type="PROSITE" id="PS50158">
    <property type="entry name" value="ZF_CCHC"/>
    <property type="match status" value="2"/>
</dbReference>
<proteinExistence type="predicted"/>
<keyword evidence="5" id="KW-0479">Metal-binding</keyword>
<dbReference type="SUPFAM" id="SSF50630">
    <property type="entry name" value="Acid proteases"/>
    <property type="match status" value="1"/>
</dbReference>
<dbReference type="SMART" id="SM00343">
    <property type="entry name" value="ZnF_C2HC"/>
    <property type="match status" value="2"/>
</dbReference>